<dbReference type="AlphaFoldDB" id="A0AAQ4FL66"/>
<evidence type="ECO:0000313" key="3">
    <source>
        <dbReference type="Proteomes" id="UP001321473"/>
    </source>
</evidence>
<keyword evidence="3" id="KW-1185">Reference proteome</keyword>
<dbReference type="InterPro" id="IPR003961">
    <property type="entry name" value="FN3_dom"/>
</dbReference>
<protein>
    <recommendedName>
        <fullName evidence="1">Fibronectin type-III domain-containing protein</fullName>
    </recommendedName>
</protein>
<sequence length="169" mass="18813">MSHCGKLSFIDEPVPSLIATSEQLAVTWLPPYPPHGILQSYLVRYKLVEESEFRKHLVLTSEEAVCEGEARERQYCARISGLIANRRYDVAVIAKNEDVQAWSEESNSVTAETRESIHLYADQPQGQGLNPSPSSSLRLDKVIAVTNSSFRQETRLARAAISSTPARPT</sequence>
<evidence type="ECO:0000313" key="2">
    <source>
        <dbReference type="EMBL" id="KAK8787900.1"/>
    </source>
</evidence>
<reference evidence="2 3" key="1">
    <citation type="journal article" date="2023" name="Arcadia Sci">
        <title>De novo assembly of a long-read Amblyomma americanum tick genome.</title>
        <authorList>
            <person name="Chou S."/>
            <person name="Poskanzer K.E."/>
            <person name="Rollins M."/>
            <person name="Thuy-Boun P.S."/>
        </authorList>
    </citation>
    <scope>NUCLEOTIDE SEQUENCE [LARGE SCALE GENOMIC DNA]</scope>
    <source>
        <strain evidence="2">F_SG_1</strain>
        <tissue evidence="2">Salivary glands</tissue>
    </source>
</reference>
<dbReference type="Pfam" id="PF00041">
    <property type="entry name" value="fn3"/>
    <property type="match status" value="1"/>
</dbReference>
<evidence type="ECO:0000259" key="1">
    <source>
        <dbReference type="PROSITE" id="PS50853"/>
    </source>
</evidence>
<gene>
    <name evidence="2" type="ORF">V5799_022325</name>
</gene>
<proteinExistence type="predicted"/>
<dbReference type="CDD" id="cd00063">
    <property type="entry name" value="FN3"/>
    <property type="match status" value="1"/>
</dbReference>
<dbReference type="InterPro" id="IPR013783">
    <property type="entry name" value="Ig-like_fold"/>
</dbReference>
<feature type="domain" description="Fibronectin type-III" evidence="1">
    <location>
        <begin position="9"/>
        <end position="116"/>
    </location>
</feature>
<dbReference type="SUPFAM" id="SSF49265">
    <property type="entry name" value="Fibronectin type III"/>
    <property type="match status" value="1"/>
</dbReference>
<dbReference type="Gene3D" id="2.60.40.10">
    <property type="entry name" value="Immunoglobulins"/>
    <property type="match status" value="1"/>
</dbReference>
<dbReference type="PROSITE" id="PS50853">
    <property type="entry name" value="FN3"/>
    <property type="match status" value="1"/>
</dbReference>
<name>A0AAQ4FL66_AMBAM</name>
<dbReference type="InterPro" id="IPR036116">
    <property type="entry name" value="FN3_sf"/>
</dbReference>
<organism evidence="2 3">
    <name type="scientific">Amblyomma americanum</name>
    <name type="common">Lone star tick</name>
    <dbReference type="NCBI Taxonomy" id="6943"/>
    <lineage>
        <taxon>Eukaryota</taxon>
        <taxon>Metazoa</taxon>
        <taxon>Ecdysozoa</taxon>
        <taxon>Arthropoda</taxon>
        <taxon>Chelicerata</taxon>
        <taxon>Arachnida</taxon>
        <taxon>Acari</taxon>
        <taxon>Parasitiformes</taxon>
        <taxon>Ixodida</taxon>
        <taxon>Ixodoidea</taxon>
        <taxon>Ixodidae</taxon>
        <taxon>Amblyomminae</taxon>
        <taxon>Amblyomma</taxon>
    </lineage>
</organism>
<accession>A0AAQ4FL66</accession>
<comment type="caution">
    <text evidence="2">The sequence shown here is derived from an EMBL/GenBank/DDBJ whole genome shotgun (WGS) entry which is preliminary data.</text>
</comment>
<dbReference type="Proteomes" id="UP001321473">
    <property type="component" value="Unassembled WGS sequence"/>
</dbReference>
<dbReference type="EMBL" id="JARKHS020001297">
    <property type="protein sequence ID" value="KAK8787900.1"/>
    <property type="molecule type" value="Genomic_DNA"/>
</dbReference>